<keyword evidence="11" id="KW-1185">Reference proteome</keyword>
<comment type="caution">
    <text evidence="10">The sequence shown here is derived from an EMBL/GenBank/DDBJ whole genome shotgun (WGS) entry which is preliminary data.</text>
</comment>
<dbReference type="InterPro" id="IPR024461">
    <property type="entry name" value="CCDC90-like"/>
</dbReference>
<dbReference type="GO" id="GO:0005739">
    <property type="term" value="C:mitochondrion"/>
    <property type="evidence" value="ECO:0007669"/>
    <property type="project" value="UniProtKB-SubCell"/>
</dbReference>
<evidence type="ECO:0000256" key="8">
    <source>
        <dbReference type="SAM" id="MobiDB-lite"/>
    </source>
</evidence>
<evidence type="ECO:0000256" key="6">
    <source>
        <dbReference type="ARBA" id="ARBA00023128"/>
    </source>
</evidence>
<dbReference type="PANTHER" id="PTHR14360:SF12">
    <property type="entry name" value="MOZ PROTEIN REPRESENTS A CHROMATIN-ASSOCIATED ACETYLTRANSFERASE"/>
    <property type="match status" value="1"/>
</dbReference>
<evidence type="ECO:0000256" key="5">
    <source>
        <dbReference type="ARBA" id="ARBA00023054"/>
    </source>
</evidence>
<feature type="region of interest" description="Disordered" evidence="8">
    <location>
        <begin position="173"/>
        <end position="248"/>
    </location>
</feature>
<evidence type="ECO:0000313" key="11">
    <source>
        <dbReference type="Proteomes" id="UP000732380"/>
    </source>
</evidence>
<gene>
    <name evidence="10" type="ORF">E4U13_002873</name>
</gene>
<evidence type="ECO:0000256" key="2">
    <source>
        <dbReference type="ARBA" id="ARBA00004370"/>
    </source>
</evidence>
<dbReference type="Proteomes" id="UP000732380">
    <property type="component" value="Unassembled WGS sequence"/>
</dbReference>
<evidence type="ECO:0000256" key="7">
    <source>
        <dbReference type="ARBA" id="ARBA00023136"/>
    </source>
</evidence>
<evidence type="ECO:0008006" key="12">
    <source>
        <dbReference type="Google" id="ProtNLM"/>
    </source>
</evidence>
<keyword evidence="7 9" id="KW-0472">Membrane</keyword>
<dbReference type="GO" id="GO:0016020">
    <property type="term" value="C:membrane"/>
    <property type="evidence" value="ECO:0007669"/>
    <property type="project" value="UniProtKB-SubCell"/>
</dbReference>
<dbReference type="EMBL" id="SRQM01000023">
    <property type="protein sequence ID" value="KAG6122259.1"/>
    <property type="molecule type" value="Genomic_DNA"/>
</dbReference>
<organism evidence="10 11">
    <name type="scientific">Claviceps humidiphila</name>
    <dbReference type="NCBI Taxonomy" id="1294629"/>
    <lineage>
        <taxon>Eukaryota</taxon>
        <taxon>Fungi</taxon>
        <taxon>Dikarya</taxon>
        <taxon>Ascomycota</taxon>
        <taxon>Pezizomycotina</taxon>
        <taxon>Sordariomycetes</taxon>
        <taxon>Hypocreomycetidae</taxon>
        <taxon>Hypocreales</taxon>
        <taxon>Clavicipitaceae</taxon>
        <taxon>Claviceps</taxon>
    </lineage>
</organism>
<evidence type="ECO:0000313" key="10">
    <source>
        <dbReference type="EMBL" id="KAG6122259.1"/>
    </source>
</evidence>
<feature type="compositionally biased region" description="Low complexity" evidence="8">
    <location>
        <begin position="70"/>
        <end position="83"/>
    </location>
</feature>
<dbReference type="AlphaFoldDB" id="A0A9P7Q8K8"/>
<keyword evidence="5" id="KW-0175">Coiled coil</keyword>
<keyword evidence="6" id="KW-0496">Mitochondrion</keyword>
<keyword evidence="3 9" id="KW-0812">Transmembrane</keyword>
<proteinExistence type="predicted"/>
<feature type="compositionally biased region" description="Basic and acidic residues" evidence="8">
    <location>
        <begin position="92"/>
        <end position="109"/>
    </location>
</feature>
<evidence type="ECO:0000256" key="9">
    <source>
        <dbReference type="SAM" id="Phobius"/>
    </source>
</evidence>
<evidence type="ECO:0000256" key="1">
    <source>
        <dbReference type="ARBA" id="ARBA00004173"/>
    </source>
</evidence>
<feature type="compositionally biased region" description="Gly residues" evidence="8">
    <location>
        <begin position="114"/>
        <end position="123"/>
    </location>
</feature>
<feature type="region of interest" description="Disordered" evidence="8">
    <location>
        <begin position="42"/>
        <end position="141"/>
    </location>
</feature>
<reference evidence="10 11" key="1">
    <citation type="journal article" date="2020" name="bioRxiv">
        <title>Whole genome comparisons of ergot fungi reveals the divergence and evolution of species within the genus Claviceps are the result of varying mechanisms driving genome evolution and host range expansion.</title>
        <authorList>
            <person name="Wyka S.A."/>
            <person name="Mondo S.J."/>
            <person name="Liu M."/>
            <person name="Dettman J."/>
            <person name="Nalam V."/>
            <person name="Broders K.D."/>
        </authorList>
    </citation>
    <scope>NUCLEOTIDE SEQUENCE [LARGE SCALE GENOMIC DNA]</scope>
    <source>
        <strain evidence="10 11">LM576</strain>
    </source>
</reference>
<comment type="subcellular location">
    <subcellularLocation>
        <location evidence="2">Membrane</location>
    </subcellularLocation>
    <subcellularLocation>
        <location evidence="1">Mitochondrion</location>
    </subcellularLocation>
</comment>
<dbReference type="Pfam" id="PF07798">
    <property type="entry name" value="CCDC90-like"/>
    <property type="match status" value="1"/>
</dbReference>
<dbReference type="Gene3D" id="1.20.5.340">
    <property type="match status" value="1"/>
</dbReference>
<feature type="transmembrane region" description="Helical" evidence="9">
    <location>
        <begin position="410"/>
        <end position="432"/>
    </location>
</feature>
<accession>A0A9P7Q8K8</accession>
<keyword evidence="4 9" id="KW-1133">Transmembrane helix</keyword>
<protein>
    <recommendedName>
        <fullName evidence="12">MOZ protein represents a chromatin-associated acetyltransferase</fullName>
    </recommendedName>
</protein>
<dbReference type="PANTHER" id="PTHR14360">
    <property type="entry name" value="PROTEIN FMP32, MITOCHONDRIAL"/>
    <property type="match status" value="1"/>
</dbReference>
<evidence type="ECO:0000256" key="3">
    <source>
        <dbReference type="ARBA" id="ARBA00022692"/>
    </source>
</evidence>
<feature type="compositionally biased region" description="Low complexity" evidence="8">
    <location>
        <begin position="174"/>
        <end position="209"/>
    </location>
</feature>
<evidence type="ECO:0000256" key="4">
    <source>
        <dbReference type="ARBA" id="ARBA00022989"/>
    </source>
</evidence>
<sequence>MSTGRLTFLYPPHLVRSTRTTRTVVTVAHNTITTRRWVGTARSKSSFAPRHGNAVEPATWDGAKQPSRKNNNNNNNNNNSSSGNGNGSGEASEVKRRDSLAVRDEERVKISGQRGQGVAGEGTLGRRRGHGQMAAASTTAAGSALKCRAEAGTRPAKGSPSITVTAKSAKVLGTNANSNSNSNSNFHSNASASASTNANANTINKSSSSPPQPDKTGLQDENLPSTPILDAGDLVPLPSPETLRDPHMTPPPYVHHFDSYSMVKLLEGGGFSPEQAIESMKAIRTVLGGHIQVAQRNLVSKGDAENEAYLFRAACSELGTEIKTNRRLQMEQMRQQRTHLQHDLDILTQTLNQELLTLNDSVRGLFHNRNMTVREEHKAVDSAIQQINYKISVLLTSDSKSDIEGVRWVFIHRSVVGLLFLTAVLLATFPFARRKAKEEEDKAWNLREGRRIEGEGGSGSALSDAAVIQLG</sequence>
<name>A0A9P7Q8K8_9HYPO</name>